<proteinExistence type="predicted"/>
<dbReference type="AlphaFoldDB" id="A0A5B7EUU6"/>
<gene>
    <name evidence="2" type="ORF">E2C01_029531</name>
</gene>
<keyword evidence="3" id="KW-1185">Reference proteome</keyword>
<evidence type="ECO:0000313" key="3">
    <source>
        <dbReference type="Proteomes" id="UP000324222"/>
    </source>
</evidence>
<reference evidence="2 3" key="1">
    <citation type="submission" date="2019-05" db="EMBL/GenBank/DDBJ databases">
        <title>Another draft genome of Portunus trituberculatus and its Hox gene families provides insights of decapod evolution.</title>
        <authorList>
            <person name="Jeong J.-H."/>
            <person name="Song I."/>
            <person name="Kim S."/>
            <person name="Choi T."/>
            <person name="Kim D."/>
            <person name="Ryu S."/>
            <person name="Kim W."/>
        </authorList>
    </citation>
    <scope>NUCLEOTIDE SEQUENCE [LARGE SCALE GENOMIC DNA]</scope>
    <source>
        <tissue evidence="2">Muscle</tissue>
    </source>
</reference>
<feature type="compositionally biased region" description="Polar residues" evidence="1">
    <location>
        <begin position="11"/>
        <end position="21"/>
    </location>
</feature>
<protein>
    <submittedName>
        <fullName evidence="2">Uncharacterized protein</fullName>
    </submittedName>
</protein>
<name>A0A5B7EUU6_PORTR</name>
<organism evidence="2 3">
    <name type="scientific">Portunus trituberculatus</name>
    <name type="common">Swimming crab</name>
    <name type="synonym">Neptunus trituberculatus</name>
    <dbReference type="NCBI Taxonomy" id="210409"/>
    <lineage>
        <taxon>Eukaryota</taxon>
        <taxon>Metazoa</taxon>
        <taxon>Ecdysozoa</taxon>
        <taxon>Arthropoda</taxon>
        <taxon>Crustacea</taxon>
        <taxon>Multicrustacea</taxon>
        <taxon>Malacostraca</taxon>
        <taxon>Eumalacostraca</taxon>
        <taxon>Eucarida</taxon>
        <taxon>Decapoda</taxon>
        <taxon>Pleocyemata</taxon>
        <taxon>Brachyura</taxon>
        <taxon>Eubrachyura</taxon>
        <taxon>Portunoidea</taxon>
        <taxon>Portunidae</taxon>
        <taxon>Portuninae</taxon>
        <taxon>Portunus</taxon>
    </lineage>
</organism>
<dbReference type="EMBL" id="VSRR010003423">
    <property type="protein sequence ID" value="MPC36084.1"/>
    <property type="molecule type" value="Genomic_DNA"/>
</dbReference>
<sequence length="75" mass="8517">MESSPKIMMNNPKQHNFTISPPVNRVVGQKGTDAGRREAWEELQVRVSKWRCAVEVVAVAVVKTGEGWENWSEHL</sequence>
<feature type="region of interest" description="Disordered" evidence="1">
    <location>
        <begin position="1"/>
        <end position="32"/>
    </location>
</feature>
<evidence type="ECO:0000313" key="2">
    <source>
        <dbReference type="EMBL" id="MPC36084.1"/>
    </source>
</evidence>
<comment type="caution">
    <text evidence="2">The sequence shown here is derived from an EMBL/GenBank/DDBJ whole genome shotgun (WGS) entry which is preliminary data.</text>
</comment>
<evidence type="ECO:0000256" key="1">
    <source>
        <dbReference type="SAM" id="MobiDB-lite"/>
    </source>
</evidence>
<dbReference type="Proteomes" id="UP000324222">
    <property type="component" value="Unassembled WGS sequence"/>
</dbReference>
<accession>A0A5B7EUU6</accession>